<dbReference type="Gene3D" id="2.60.40.1940">
    <property type="match status" value="1"/>
</dbReference>
<evidence type="ECO:0000256" key="4">
    <source>
        <dbReference type="SAM" id="MobiDB-lite"/>
    </source>
</evidence>
<dbReference type="SUPFAM" id="SSF49410">
    <property type="entry name" value="Alpha-macroglobulin receptor domain"/>
    <property type="match status" value="1"/>
</dbReference>
<dbReference type="SMART" id="SM01419">
    <property type="entry name" value="Thiol-ester_cl"/>
    <property type="match status" value="1"/>
</dbReference>
<dbReference type="Gene3D" id="2.60.40.690">
    <property type="entry name" value="Alpha-macroglobulin, receptor-binding domain"/>
    <property type="match status" value="1"/>
</dbReference>
<dbReference type="Proteomes" id="UP001164746">
    <property type="component" value="Chromosome 2"/>
</dbReference>
<dbReference type="SMART" id="SM01361">
    <property type="entry name" value="A2M_recep"/>
    <property type="match status" value="1"/>
</dbReference>
<dbReference type="PROSITE" id="PS00477">
    <property type="entry name" value="ALPHA_2_MACROGLOBULIN"/>
    <property type="match status" value="1"/>
</dbReference>
<dbReference type="InterPro" id="IPR008930">
    <property type="entry name" value="Terpenoid_cyclase/PrenylTrfase"/>
</dbReference>
<keyword evidence="9" id="KW-1185">Reference proteome</keyword>
<evidence type="ECO:0000259" key="7">
    <source>
        <dbReference type="SMART" id="SM01361"/>
    </source>
</evidence>
<dbReference type="Gene3D" id="6.20.50.160">
    <property type="match status" value="1"/>
</dbReference>
<dbReference type="InterPro" id="IPR047565">
    <property type="entry name" value="Alpha-macroglob_thiol-ester_cl"/>
</dbReference>
<dbReference type="Pfam" id="PF00207">
    <property type="entry name" value="A2M"/>
    <property type="match status" value="1"/>
</dbReference>
<organism evidence="8 9">
    <name type="scientific">Mya arenaria</name>
    <name type="common">Soft-shell clam</name>
    <dbReference type="NCBI Taxonomy" id="6604"/>
    <lineage>
        <taxon>Eukaryota</taxon>
        <taxon>Metazoa</taxon>
        <taxon>Spiralia</taxon>
        <taxon>Lophotrochozoa</taxon>
        <taxon>Mollusca</taxon>
        <taxon>Bivalvia</taxon>
        <taxon>Autobranchia</taxon>
        <taxon>Heteroconchia</taxon>
        <taxon>Euheterodonta</taxon>
        <taxon>Imparidentia</taxon>
        <taxon>Neoheterodontei</taxon>
        <taxon>Myida</taxon>
        <taxon>Myoidea</taxon>
        <taxon>Myidae</taxon>
        <taxon>Mya</taxon>
    </lineage>
</organism>
<evidence type="ECO:0000313" key="8">
    <source>
        <dbReference type="EMBL" id="WAQ96730.1"/>
    </source>
</evidence>
<gene>
    <name evidence="8" type="ORF">MAR_029420</name>
</gene>
<dbReference type="Gene3D" id="2.60.40.10">
    <property type="entry name" value="Immunoglobulins"/>
    <property type="match status" value="2"/>
</dbReference>
<proteinExistence type="predicted"/>
<feature type="region of interest" description="Disordered" evidence="4">
    <location>
        <begin position="682"/>
        <end position="708"/>
    </location>
</feature>
<evidence type="ECO:0000259" key="5">
    <source>
        <dbReference type="SMART" id="SM01359"/>
    </source>
</evidence>
<dbReference type="SUPFAM" id="SSF48239">
    <property type="entry name" value="Terpenoid cyclases/Protein prenyltransferases"/>
    <property type="match status" value="1"/>
</dbReference>
<feature type="region of interest" description="Disordered" evidence="4">
    <location>
        <begin position="365"/>
        <end position="402"/>
    </location>
</feature>
<reference evidence="8" key="1">
    <citation type="submission" date="2022-11" db="EMBL/GenBank/DDBJ databases">
        <title>Centuries of genome instability and evolution in soft-shell clam transmissible cancer (bioRxiv).</title>
        <authorList>
            <person name="Hart S.F.M."/>
            <person name="Yonemitsu M.A."/>
            <person name="Giersch R.M."/>
            <person name="Beal B.F."/>
            <person name="Arriagada G."/>
            <person name="Davis B.W."/>
            <person name="Ostrander E.A."/>
            <person name="Goff S.P."/>
            <person name="Metzger M.J."/>
        </authorList>
    </citation>
    <scope>NUCLEOTIDE SEQUENCE</scope>
    <source>
        <strain evidence="8">MELC-2E11</strain>
        <tissue evidence="8">Siphon/mantle</tissue>
    </source>
</reference>
<dbReference type="Pfam" id="PF07677">
    <property type="entry name" value="A2M_recep"/>
    <property type="match status" value="1"/>
</dbReference>
<dbReference type="InterPro" id="IPR013783">
    <property type="entry name" value="Ig-like_fold"/>
</dbReference>
<evidence type="ECO:0000313" key="9">
    <source>
        <dbReference type="Proteomes" id="UP001164746"/>
    </source>
</evidence>
<dbReference type="InterPro" id="IPR041813">
    <property type="entry name" value="A2M_TED"/>
</dbReference>
<feature type="compositionally biased region" description="Polar residues" evidence="4">
    <location>
        <begin position="370"/>
        <end position="379"/>
    </location>
</feature>
<feature type="region of interest" description="Disordered" evidence="4">
    <location>
        <begin position="1156"/>
        <end position="1175"/>
    </location>
</feature>
<evidence type="ECO:0000256" key="3">
    <source>
        <dbReference type="ARBA" id="ARBA00023157"/>
    </source>
</evidence>
<dbReference type="Gene3D" id="2.60.40.1930">
    <property type="match status" value="3"/>
</dbReference>
<dbReference type="Gene3D" id="2.60.120.1540">
    <property type="match status" value="1"/>
</dbReference>
<dbReference type="InterPro" id="IPR036595">
    <property type="entry name" value="A-macroglobulin_rcpt-bd_sf"/>
</dbReference>
<sequence length="1445" mass="159690">MRHKDSVFVVGVITLLQIAYSNAANSFIFVSPNVFRPGHEYIVHGKLLATPYGPVTITAKLFGKETVALGSRTTQDQSDIQINLQVSGTGGLTFKEVKDVSLETKVIDLYLQTDKPIYKPGQTVHFRDPKGNKINQWSVSGAELTSVGGVYVQEQAMSDQPILGTWKIKAKLLSYEGGFQEKTFVVDEYVLPKFEVKLDLPAFGRTQEKDFTGNIKATYTFGKPVKGEVELRIRPVRERFEWQNNARVKVSSEIEMKFPINGKASFTVATSRLEEVERFLDGNTLVFEANVTEGVTKLRQNDSQELTFYRQPIQLEFPKSLPETFKPGMTYDAVVKVSQRDGSPPDAVNGELRVTITEYRKPLPVRPKQETLSRSNLPGSLSDFRTRFMPPLPPPRRRTESERLPPVSYTIPADGIVEFSFSTDTRLESVNVEAEYNDASVSRTFKRRHSPSDNFLQLRSTTLNPTAWQDAEFHIKATERVAHLTYQVYSRGTLVDAGKILVSGKETTWRLPVTSSMAPRARVVAFYVRKNGEVVADSLTINVEGVFENKVSVSFNKTEAQPADKIRFDVKADVGSTVNVLGVDKSVLLLGTGNDITTSQVIGDLSDYSLKSKRTRIRPVCDWFCFRWPVSVGGVDTKDIFDDAGVLVFTDAEIYEHKRSSWYVKRRRWHIRRKGNVLASSGRIAKRKPKQENAKGRDKGQNQVMASGDVKPVDRARKHFPETWLWASGSVQSNGFARIEETVPDTITSWIATAFAVHPDTGLGVAPESAQLQVSLPFFVAVNMPYSVIRGEKVILQVNIHNYRAIPLSTHVVLEKSEEFDNIIIDGTNQSRSSVEVRRIISVGSDEVVAVYFPIVAKTIGLIDISVRAQTTISADAVNKKLLVEAEGTPREYNVPFVVDLKTTGTQTKTVNVEYPLRTVVGSERVKVTAVADLMGPSISGLDKLLKLPTGCGEQNMLNFAPNIFIIKYLEATDNLDATIMNKAKKFMETGYQRELTYSHIDGSFSAFGESDKSGSTWLTAFVVKSFVQAMDYVFVDEKVIHKAVDWLIEQQNANGTFNEPGRVIHTDMQGGSIGGQTSLTAYVLISLLEARSAQGVATKISAAQAKSQTYLEGQISQITNVYDLAIVGYALQMAGSSKANDVWTKLDNKTIEQDGTKHWEKASQTTADSKPWESRTGKAVNVEITSYALLTLAQRKDTANGVQVLKWLTTQRNAQGGFHSTQDTVIALQGLSEIAALLFSKEFAMTIDISGKGYENSITIDNTNARVLQTRDLPADVGLVTITATGMGLALVQVEVSYNIDDDDQKKSFRLTVDVPRETANEFDVTVCASWLEEGSSSMALIEIGMPSGFSVDASGIVSKPQHKRIEFESRKIVIYFAEIGSGGTCVSATMYRSGLVAGAQPVAVAVLDYYDPGKQVTEFYVPKAVSGSEVCDVCGAECDFCRP</sequence>
<dbReference type="Gene3D" id="2.20.130.20">
    <property type="match status" value="1"/>
</dbReference>
<dbReference type="PANTHER" id="PTHR11412">
    <property type="entry name" value="MACROGLOBULIN / COMPLEMENT"/>
    <property type="match status" value="1"/>
</dbReference>
<feature type="domain" description="Alpha-2-macroglobulin bait region" evidence="5">
    <location>
        <begin position="456"/>
        <end position="590"/>
    </location>
</feature>
<dbReference type="Pfam" id="PF07703">
    <property type="entry name" value="A2M_BRD"/>
    <property type="match status" value="1"/>
</dbReference>
<dbReference type="InterPro" id="IPR011625">
    <property type="entry name" value="A2M_N_BRD"/>
</dbReference>
<evidence type="ECO:0000259" key="6">
    <source>
        <dbReference type="SMART" id="SM01360"/>
    </source>
</evidence>
<keyword evidence="2" id="KW-0882">Thioester bond</keyword>
<keyword evidence="3" id="KW-1015">Disulfide bond</keyword>
<dbReference type="InterPro" id="IPR011626">
    <property type="entry name" value="Alpha-macroglobulin_TED"/>
</dbReference>
<protein>
    <submittedName>
        <fullName evidence="8">CD109-like protein</fullName>
    </submittedName>
</protein>
<dbReference type="InterPro" id="IPR001599">
    <property type="entry name" value="Macroglobln_a2"/>
</dbReference>
<dbReference type="InterPro" id="IPR041555">
    <property type="entry name" value="MG3"/>
</dbReference>
<dbReference type="InterPro" id="IPR050473">
    <property type="entry name" value="A2M/Complement_sys"/>
</dbReference>
<keyword evidence="1" id="KW-0732">Signal</keyword>
<name>A0ABY7DK63_MYAAR</name>
<dbReference type="Pfam" id="PF17791">
    <property type="entry name" value="MG3"/>
    <property type="match status" value="1"/>
</dbReference>
<dbReference type="SMART" id="SM01360">
    <property type="entry name" value="A2M"/>
    <property type="match status" value="1"/>
</dbReference>
<dbReference type="InterPro" id="IPR019742">
    <property type="entry name" value="MacrogloblnA2_CS"/>
</dbReference>
<feature type="domain" description="Alpha-2-macroglobulin" evidence="6">
    <location>
        <begin position="723"/>
        <end position="814"/>
    </location>
</feature>
<dbReference type="Gene3D" id="1.50.10.20">
    <property type="match status" value="1"/>
</dbReference>
<dbReference type="EMBL" id="CP111013">
    <property type="protein sequence ID" value="WAQ96730.1"/>
    <property type="molecule type" value="Genomic_DNA"/>
</dbReference>
<accession>A0ABY7DK63</accession>
<dbReference type="InterPro" id="IPR009048">
    <property type="entry name" value="A-macroglobulin_rcpt-bd"/>
</dbReference>
<dbReference type="CDD" id="cd02897">
    <property type="entry name" value="A2M_2"/>
    <property type="match status" value="1"/>
</dbReference>
<dbReference type="SMART" id="SM01359">
    <property type="entry name" value="A2M_N_2"/>
    <property type="match status" value="1"/>
</dbReference>
<dbReference type="PANTHER" id="PTHR11412:SF136">
    <property type="entry name" value="CD109 ANTIGEN"/>
    <property type="match status" value="1"/>
</dbReference>
<feature type="compositionally biased region" description="Basic and acidic residues" evidence="4">
    <location>
        <begin position="690"/>
        <end position="700"/>
    </location>
</feature>
<dbReference type="Pfam" id="PF07678">
    <property type="entry name" value="TED_complement"/>
    <property type="match status" value="1"/>
</dbReference>
<feature type="domain" description="Alpha-macroglobulin receptor-binding" evidence="7">
    <location>
        <begin position="1338"/>
        <end position="1422"/>
    </location>
</feature>
<evidence type="ECO:0000256" key="1">
    <source>
        <dbReference type="ARBA" id="ARBA00022729"/>
    </source>
</evidence>
<evidence type="ECO:0000256" key="2">
    <source>
        <dbReference type="ARBA" id="ARBA00022966"/>
    </source>
</evidence>